<keyword evidence="17" id="KW-1185">Reference proteome</keyword>
<keyword evidence="5 11" id="KW-0378">Hydrolase</keyword>
<evidence type="ECO:0000256" key="5">
    <source>
        <dbReference type="ARBA" id="ARBA00022801"/>
    </source>
</evidence>
<organism evidence="16 17">
    <name type="scientific">Calocera cornea HHB12733</name>
    <dbReference type="NCBI Taxonomy" id="1353952"/>
    <lineage>
        <taxon>Eukaryota</taxon>
        <taxon>Fungi</taxon>
        <taxon>Dikarya</taxon>
        <taxon>Basidiomycota</taxon>
        <taxon>Agaricomycotina</taxon>
        <taxon>Dacrymycetes</taxon>
        <taxon>Dacrymycetales</taxon>
        <taxon>Dacrymycetaceae</taxon>
        <taxon>Calocera</taxon>
    </lineage>
</organism>
<dbReference type="InterPro" id="IPR024571">
    <property type="entry name" value="ERAP1-like_C_dom"/>
</dbReference>
<dbReference type="InterPro" id="IPR034016">
    <property type="entry name" value="M1_APN-typ"/>
</dbReference>
<feature type="active site" description="Proton acceptor" evidence="8">
    <location>
        <position position="360"/>
    </location>
</feature>
<evidence type="ECO:0000259" key="15">
    <source>
        <dbReference type="Pfam" id="PF17900"/>
    </source>
</evidence>
<dbReference type="PANTHER" id="PTHR11533:SF174">
    <property type="entry name" value="PUROMYCIN-SENSITIVE AMINOPEPTIDASE-RELATED"/>
    <property type="match status" value="1"/>
</dbReference>
<dbReference type="InParanoid" id="A0A165J5I1"/>
<comment type="cofactor">
    <cofactor evidence="9 11">
        <name>Zn(2+)</name>
        <dbReference type="ChEBI" id="CHEBI:29105"/>
    </cofactor>
    <text evidence="9 11">Binds 1 zinc ion per subunit.</text>
</comment>
<evidence type="ECO:0000313" key="17">
    <source>
        <dbReference type="Proteomes" id="UP000076842"/>
    </source>
</evidence>
<dbReference type="InterPro" id="IPR045357">
    <property type="entry name" value="Aminopeptidase_N-like_N"/>
</dbReference>
<dbReference type="Pfam" id="PF01433">
    <property type="entry name" value="Peptidase_M1"/>
    <property type="match status" value="1"/>
</dbReference>
<feature type="binding site" evidence="9">
    <location>
        <position position="382"/>
    </location>
    <ligand>
        <name>Zn(2+)</name>
        <dbReference type="ChEBI" id="CHEBI:29105"/>
        <note>catalytic</note>
    </ligand>
</feature>
<name>A0A165J5I1_9BASI</name>
<proteinExistence type="inferred from homology"/>
<evidence type="ECO:0000256" key="8">
    <source>
        <dbReference type="PIRSR" id="PIRSR634016-1"/>
    </source>
</evidence>
<evidence type="ECO:0000256" key="6">
    <source>
        <dbReference type="ARBA" id="ARBA00022833"/>
    </source>
</evidence>
<dbReference type="InterPro" id="IPR050344">
    <property type="entry name" value="Peptidase_M1_aminopeptidases"/>
</dbReference>
<dbReference type="GO" id="GO:0005615">
    <property type="term" value="C:extracellular space"/>
    <property type="evidence" value="ECO:0007669"/>
    <property type="project" value="TreeGrafter"/>
</dbReference>
<evidence type="ECO:0000259" key="13">
    <source>
        <dbReference type="Pfam" id="PF01433"/>
    </source>
</evidence>
<feature type="binding site" evidence="9">
    <location>
        <position position="363"/>
    </location>
    <ligand>
        <name>Zn(2+)</name>
        <dbReference type="ChEBI" id="CHEBI:29105"/>
        <note>catalytic</note>
    </ligand>
</feature>
<dbReference type="Gene3D" id="1.25.50.20">
    <property type="match status" value="1"/>
</dbReference>
<dbReference type="Gene3D" id="2.60.40.1730">
    <property type="entry name" value="tricorn interacting facor f3 domain"/>
    <property type="match status" value="1"/>
</dbReference>
<evidence type="ECO:0000256" key="7">
    <source>
        <dbReference type="ARBA" id="ARBA00023049"/>
    </source>
</evidence>
<dbReference type="AlphaFoldDB" id="A0A165J5I1"/>
<evidence type="ECO:0000256" key="12">
    <source>
        <dbReference type="SAM" id="MobiDB-lite"/>
    </source>
</evidence>
<dbReference type="SUPFAM" id="SSF63737">
    <property type="entry name" value="Leukotriene A4 hydrolase N-terminal domain"/>
    <property type="match status" value="1"/>
</dbReference>
<evidence type="ECO:0000256" key="9">
    <source>
        <dbReference type="PIRSR" id="PIRSR634016-3"/>
    </source>
</evidence>
<gene>
    <name evidence="16" type="ORF">CALCODRAFT_491207</name>
</gene>
<dbReference type="GO" id="GO:0042277">
    <property type="term" value="F:peptide binding"/>
    <property type="evidence" value="ECO:0007669"/>
    <property type="project" value="TreeGrafter"/>
</dbReference>
<feature type="binding site" evidence="9">
    <location>
        <position position="359"/>
    </location>
    <ligand>
        <name>Zn(2+)</name>
        <dbReference type="ChEBI" id="CHEBI:29105"/>
        <note>catalytic</note>
    </ligand>
</feature>
<dbReference type="Pfam" id="PF11838">
    <property type="entry name" value="ERAP1_C"/>
    <property type="match status" value="1"/>
</dbReference>
<dbReference type="FunFam" id="1.25.50.20:FF:000002">
    <property type="entry name" value="Aminopeptidase"/>
    <property type="match status" value="1"/>
</dbReference>
<evidence type="ECO:0000256" key="11">
    <source>
        <dbReference type="RuleBase" id="RU364040"/>
    </source>
</evidence>
<dbReference type="InterPro" id="IPR014782">
    <property type="entry name" value="Peptidase_M1_dom"/>
</dbReference>
<feature type="domain" description="Aminopeptidase N-like N-terminal" evidence="15">
    <location>
        <begin position="20"/>
        <end position="188"/>
    </location>
</feature>
<dbReference type="GO" id="GO:0016020">
    <property type="term" value="C:membrane"/>
    <property type="evidence" value="ECO:0007669"/>
    <property type="project" value="TreeGrafter"/>
</dbReference>
<keyword evidence="3 11" id="KW-0645">Protease</keyword>
<dbReference type="STRING" id="1353952.A0A165J5I1"/>
<sequence>MVASTAKPQDHVKISEDVTPTHYAVTIKTDLEKLEYEGRAEIDVNVNVATSSITFHVAEPTTVTYAALSSENMKTDSLQVAKDISVDKEGEKATVTFEETLRAGTKAKLGLAFKGELTGSLMGYYKTTWAHEGRKGNYTLTQFEPTAARKAMPCWDEPAIKATFDISLLSRSDTVSLSNMDVVSATPSNGGFGQSPLFAAVAASEKGPAEKGPSEKGPAEKGPSEKGPSGDWTLTKFATTPKMSTYLVAWANGEFKHIESSFTSPLTGRKVNLRVYTTPEYITQAGLALDVKVRILPHYERIFDIAYPLPKLDTLVASDFDAGAMENWGLITGRTAAYLYDPKTSGINALKQITETQSHEVAHQWFGNIVTMKWWDNLWLNEAFATLMGEVIIIQQIHPEWRPHAEFINMHLDRALGLDSLRSSHPIEVPCPDEKAINQIFDAISYSKGASVLRMLSSMIGEDVFLKGVSKYLKSHLYGNSVTADLWRGISEASGVNVNEIMASWTLKVGYPLIEVSETASGLALKQTRFLATNDVKPEEDETVWHVPLNIQTLGANGKALVDSKAVLTEKEATFDIPNVGSSLYKLNAGTTGVYRVLYPPAHLAKLGDEAARKGSSLLPEDRMGLVSDAFVLARSGHGSTSAALDLMNKLRAEDDYLVWSRMSNAIGEVGTVWWEQPKEVQDGLMAFRRSLFGPLAQKLGFEFSENDSPDLIQWRITAVSGAAIADDPKTISEVKRRFNLLLEKNDASGIPGDLQRCIYTNAVRVGGVKEYEKVLDIYRHFETPSQKVAAMLGLARASDPALVERTLDLVLSDEVKTQDYMYFVAGSAMNPHARRPTWKWIQKNLPTLVERFKGNFSLGRVIQYGFDSLSTFEDVKEIEAFFKEQDTSTYGQALSQGLDDVRAKAAWLQRDRAEVEQWLKKNKYV</sequence>
<dbReference type="GO" id="GO:0008270">
    <property type="term" value="F:zinc ion binding"/>
    <property type="evidence" value="ECO:0007669"/>
    <property type="project" value="UniProtKB-UniRule"/>
</dbReference>
<dbReference type="SUPFAM" id="SSF55486">
    <property type="entry name" value="Metalloproteases ('zincins'), catalytic domain"/>
    <property type="match status" value="1"/>
</dbReference>
<evidence type="ECO:0000256" key="3">
    <source>
        <dbReference type="ARBA" id="ARBA00022670"/>
    </source>
</evidence>
<accession>A0A165J5I1</accession>
<keyword evidence="7 11" id="KW-0482">Metalloprotease</keyword>
<feature type="compositionally biased region" description="Basic and acidic residues" evidence="12">
    <location>
        <begin position="207"/>
        <end position="224"/>
    </location>
</feature>
<feature type="region of interest" description="Disordered" evidence="12">
    <location>
        <begin position="203"/>
        <end position="232"/>
    </location>
</feature>
<keyword evidence="4 9" id="KW-0479">Metal-binding</keyword>
<keyword evidence="2 11" id="KW-0031">Aminopeptidase</keyword>
<protein>
    <recommendedName>
        <fullName evidence="11">Aminopeptidase</fullName>
        <ecNumber evidence="11">3.4.11.-</ecNumber>
    </recommendedName>
</protein>
<dbReference type="Proteomes" id="UP000076842">
    <property type="component" value="Unassembled WGS sequence"/>
</dbReference>
<dbReference type="InterPro" id="IPR027268">
    <property type="entry name" value="Peptidase_M4/M1_CTD_sf"/>
</dbReference>
<dbReference type="EMBL" id="KV423923">
    <property type="protein sequence ID" value="KZT61400.1"/>
    <property type="molecule type" value="Genomic_DNA"/>
</dbReference>
<dbReference type="Gene3D" id="1.10.390.10">
    <property type="entry name" value="Neutral Protease Domain 2"/>
    <property type="match status" value="1"/>
</dbReference>
<evidence type="ECO:0000256" key="4">
    <source>
        <dbReference type="ARBA" id="ARBA00022723"/>
    </source>
</evidence>
<dbReference type="FunFam" id="1.10.390.10:FF:000006">
    <property type="entry name" value="Puromycin-sensitive aminopeptidase"/>
    <property type="match status" value="1"/>
</dbReference>
<dbReference type="GO" id="GO:0043171">
    <property type="term" value="P:peptide catabolic process"/>
    <property type="evidence" value="ECO:0007669"/>
    <property type="project" value="TreeGrafter"/>
</dbReference>
<dbReference type="PANTHER" id="PTHR11533">
    <property type="entry name" value="PROTEASE M1 ZINC METALLOPROTEASE"/>
    <property type="match status" value="1"/>
</dbReference>
<dbReference type="EC" id="3.4.11.-" evidence="11"/>
<dbReference type="InterPro" id="IPR042097">
    <property type="entry name" value="Aminopeptidase_N-like_N_sf"/>
</dbReference>
<feature type="domain" description="Peptidase M1 membrane alanine aminopeptidase" evidence="13">
    <location>
        <begin position="288"/>
        <end position="505"/>
    </location>
</feature>
<dbReference type="CDD" id="cd09601">
    <property type="entry name" value="M1_APN-Q_like"/>
    <property type="match status" value="1"/>
</dbReference>
<comment type="similarity">
    <text evidence="1 11">Belongs to the peptidase M1 family.</text>
</comment>
<dbReference type="FunCoup" id="A0A165J5I1">
    <property type="interactions" value="543"/>
</dbReference>
<evidence type="ECO:0000313" key="16">
    <source>
        <dbReference type="EMBL" id="KZT61400.1"/>
    </source>
</evidence>
<evidence type="ECO:0000256" key="2">
    <source>
        <dbReference type="ARBA" id="ARBA00022438"/>
    </source>
</evidence>
<dbReference type="GO" id="GO:0006508">
    <property type="term" value="P:proteolysis"/>
    <property type="evidence" value="ECO:0007669"/>
    <property type="project" value="UniProtKB-KW"/>
</dbReference>
<reference evidence="16 17" key="1">
    <citation type="journal article" date="2016" name="Mol. Biol. Evol.">
        <title>Comparative Genomics of Early-Diverging Mushroom-Forming Fungi Provides Insights into the Origins of Lignocellulose Decay Capabilities.</title>
        <authorList>
            <person name="Nagy L.G."/>
            <person name="Riley R."/>
            <person name="Tritt A."/>
            <person name="Adam C."/>
            <person name="Daum C."/>
            <person name="Floudas D."/>
            <person name="Sun H."/>
            <person name="Yadav J.S."/>
            <person name="Pangilinan J."/>
            <person name="Larsson K.H."/>
            <person name="Matsuura K."/>
            <person name="Barry K."/>
            <person name="Labutti K."/>
            <person name="Kuo R."/>
            <person name="Ohm R.A."/>
            <person name="Bhattacharya S.S."/>
            <person name="Shirouzu T."/>
            <person name="Yoshinaga Y."/>
            <person name="Martin F.M."/>
            <person name="Grigoriev I.V."/>
            <person name="Hibbett D.S."/>
        </authorList>
    </citation>
    <scope>NUCLEOTIDE SEQUENCE [LARGE SCALE GENOMIC DNA]</scope>
    <source>
        <strain evidence="16 17">HHB12733</strain>
    </source>
</reference>
<dbReference type="Gene3D" id="2.60.40.1910">
    <property type="match status" value="1"/>
</dbReference>
<dbReference type="GO" id="GO:0005737">
    <property type="term" value="C:cytoplasm"/>
    <property type="evidence" value="ECO:0007669"/>
    <property type="project" value="TreeGrafter"/>
</dbReference>
<feature type="domain" description="ERAP1-like C-terminal" evidence="14">
    <location>
        <begin position="584"/>
        <end position="904"/>
    </location>
</feature>
<evidence type="ECO:0000259" key="14">
    <source>
        <dbReference type="Pfam" id="PF11838"/>
    </source>
</evidence>
<dbReference type="GO" id="GO:0070006">
    <property type="term" value="F:metalloaminopeptidase activity"/>
    <property type="evidence" value="ECO:0007669"/>
    <property type="project" value="TreeGrafter"/>
</dbReference>
<dbReference type="OrthoDB" id="10031169at2759"/>
<feature type="site" description="Transition state stabilizer" evidence="10">
    <location>
        <position position="446"/>
    </location>
</feature>
<evidence type="ECO:0000256" key="1">
    <source>
        <dbReference type="ARBA" id="ARBA00010136"/>
    </source>
</evidence>
<keyword evidence="6 9" id="KW-0862">Zinc</keyword>
<dbReference type="Pfam" id="PF17900">
    <property type="entry name" value="Peptidase_M1_N"/>
    <property type="match status" value="1"/>
</dbReference>
<evidence type="ECO:0000256" key="10">
    <source>
        <dbReference type="PIRSR" id="PIRSR634016-4"/>
    </source>
</evidence>